<dbReference type="AlphaFoldDB" id="A0AAD6HRS8"/>
<sequence>MLVFLMYINIGILRYSSKSEAQSTSIHFLTPKTSDKLRFITIPSSTRYQKAVYALQKGAKIIADASAVLGDELERIKAVRSAHWARDRVGRQHIKSGGILPPDSARKMVRIEEHMDLMEAQLKVRRQFKPVFIELRKHCRLAGRRLKR</sequence>
<evidence type="ECO:0000313" key="2">
    <source>
        <dbReference type="Proteomes" id="UP001215712"/>
    </source>
</evidence>
<evidence type="ECO:0000313" key="1">
    <source>
        <dbReference type="EMBL" id="KAJ5733621.1"/>
    </source>
</evidence>
<dbReference type="Proteomes" id="UP001215712">
    <property type="component" value="Unassembled WGS sequence"/>
</dbReference>
<gene>
    <name evidence="1" type="ORF">N7493_002407</name>
</gene>
<comment type="caution">
    <text evidence="1">The sequence shown here is derived from an EMBL/GenBank/DDBJ whole genome shotgun (WGS) entry which is preliminary data.</text>
</comment>
<proteinExistence type="predicted"/>
<organism evidence="1 2">
    <name type="scientific">Penicillium malachiteum</name>
    <dbReference type="NCBI Taxonomy" id="1324776"/>
    <lineage>
        <taxon>Eukaryota</taxon>
        <taxon>Fungi</taxon>
        <taxon>Dikarya</taxon>
        <taxon>Ascomycota</taxon>
        <taxon>Pezizomycotina</taxon>
        <taxon>Eurotiomycetes</taxon>
        <taxon>Eurotiomycetidae</taxon>
        <taxon>Eurotiales</taxon>
        <taxon>Aspergillaceae</taxon>
        <taxon>Penicillium</taxon>
    </lineage>
</organism>
<keyword evidence="2" id="KW-1185">Reference proteome</keyword>
<dbReference type="EMBL" id="JAQJAN010000003">
    <property type="protein sequence ID" value="KAJ5733621.1"/>
    <property type="molecule type" value="Genomic_DNA"/>
</dbReference>
<accession>A0AAD6HRS8</accession>
<protein>
    <submittedName>
        <fullName evidence="1">Uncharacterized protein</fullName>
    </submittedName>
</protein>
<reference evidence="1" key="1">
    <citation type="journal article" date="2023" name="IMA Fungus">
        <title>Comparative genomic study of the Penicillium genus elucidates a diverse pangenome and 15 lateral gene transfer events.</title>
        <authorList>
            <person name="Petersen C."/>
            <person name="Sorensen T."/>
            <person name="Nielsen M.R."/>
            <person name="Sondergaard T.E."/>
            <person name="Sorensen J.L."/>
            <person name="Fitzpatrick D.A."/>
            <person name="Frisvad J.C."/>
            <person name="Nielsen K.L."/>
        </authorList>
    </citation>
    <scope>NUCLEOTIDE SEQUENCE</scope>
    <source>
        <strain evidence="1">IBT 17514</strain>
    </source>
</reference>
<name>A0AAD6HRS8_9EURO</name>
<reference evidence="1" key="2">
    <citation type="submission" date="2023-01" db="EMBL/GenBank/DDBJ databases">
        <authorList>
            <person name="Petersen C."/>
        </authorList>
    </citation>
    <scope>NUCLEOTIDE SEQUENCE</scope>
    <source>
        <strain evidence="1">IBT 17514</strain>
    </source>
</reference>